<proteinExistence type="predicted"/>
<dbReference type="OrthoDB" id="9808275at2"/>
<dbReference type="CDD" id="cd07010">
    <property type="entry name" value="cupin_PMI_type_I_N_bac"/>
    <property type="match status" value="1"/>
</dbReference>
<gene>
    <name evidence="3" type="ORF">D6201_08005</name>
</gene>
<evidence type="ECO:0000313" key="4">
    <source>
        <dbReference type="Proteomes" id="UP000285232"/>
    </source>
</evidence>
<dbReference type="EMBL" id="RAHX01000001">
    <property type="protein sequence ID" value="RJY10282.1"/>
    <property type="molecule type" value="Genomic_DNA"/>
</dbReference>
<evidence type="ECO:0000256" key="1">
    <source>
        <dbReference type="ARBA" id="ARBA00022723"/>
    </source>
</evidence>
<comment type="caution">
    <text evidence="3">The sequence shown here is derived from an EMBL/GenBank/DDBJ whole genome shotgun (WGS) entry which is preliminary data.</text>
</comment>
<dbReference type="Proteomes" id="UP000285232">
    <property type="component" value="Unassembled WGS sequence"/>
</dbReference>
<dbReference type="RefSeq" id="WP_120049293.1">
    <property type="nucleotide sequence ID" value="NZ_RAHX01000001.1"/>
</dbReference>
<dbReference type="SUPFAM" id="SSF51182">
    <property type="entry name" value="RmlC-like cupins"/>
    <property type="match status" value="1"/>
</dbReference>
<dbReference type="GO" id="GO:0016853">
    <property type="term" value="F:isomerase activity"/>
    <property type="evidence" value="ECO:0007669"/>
    <property type="project" value="UniProtKB-KW"/>
</dbReference>
<accession>A0A419RWZ1</accession>
<dbReference type="GO" id="GO:0046872">
    <property type="term" value="F:metal ion binding"/>
    <property type="evidence" value="ECO:0007669"/>
    <property type="project" value="UniProtKB-KW"/>
</dbReference>
<evidence type="ECO:0000313" key="3">
    <source>
        <dbReference type="EMBL" id="RJY10282.1"/>
    </source>
</evidence>
<dbReference type="Gene3D" id="2.60.120.10">
    <property type="entry name" value="Jelly Rolls"/>
    <property type="match status" value="1"/>
</dbReference>
<organism evidence="3 4">
    <name type="scientific">Aurantiacibacter aquimixticola</name>
    <dbReference type="NCBI Taxonomy" id="1958945"/>
    <lineage>
        <taxon>Bacteria</taxon>
        <taxon>Pseudomonadati</taxon>
        <taxon>Pseudomonadota</taxon>
        <taxon>Alphaproteobacteria</taxon>
        <taxon>Sphingomonadales</taxon>
        <taxon>Erythrobacteraceae</taxon>
        <taxon>Aurantiacibacter</taxon>
    </lineage>
</organism>
<dbReference type="InterPro" id="IPR014710">
    <property type="entry name" value="RmlC-like_jellyroll"/>
</dbReference>
<dbReference type="PANTHER" id="PTHR42742:SF3">
    <property type="entry name" value="FRUCTOKINASE"/>
    <property type="match status" value="1"/>
</dbReference>
<keyword evidence="3" id="KW-0413">Isomerase</keyword>
<protein>
    <submittedName>
        <fullName evidence="3">Mannose-6-phosphate isomerase</fullName>
    </submittedName>
</protein>
<keyword evidence="4" id="KW-1185">Reference proteome</keyword>
<reference evidence="3 4" key="1">
    <citation type="journal article" date="2017" name="Int. J. Syst. Evol. Microbiol.">
        <title>Erythrobacter aquimixticola sp. nov., isolated from the junction between the ocean and a freshwater spring.</title>
        <authorList>
            <person name="Park S."/>
            <person name="Jung Y.T."/>
            <person name="Choi S.J."/>
            <person name="Yoon J.H."/>
        </authorList>
    </citation>
    <scope>NUCLEOTIDE SEQUENCE [LARGE SCALE GENOMIC DNA]</scope>
    <source>
        <strain evidence="3 4">JSSK-14</strain>
    </source>
</reference>
<evidence type="ECO:0000256" key="2">
    <source>
        <dbReference type="ARBA" id="ARBA00022833"/>
    </source>
</evidence>
<name>A0A419RWZ1_9SPHN</name>
<keyword evidence="2" id="KW-0862">Zinc</keyword>
<dbReference type="InterPro" id="IPR051804">
    <property type="entry name" value="Carb_Metab_Reg_Kinase/Isom"/>
</dbReference>
<sequence length="267" mass="28296">MLLPIRAVEKVWGRDTMPAPFVAPEGKRIGEIWFEPPEALPELLVKYLFTSGKLSVQCHPDDDQAEAAGLGRAGKEECWLVLDAEPGATLGIGFRDNVSAEAMRAAALDGSIEDMLAWHEVQAGDFFYIPAGTVHAIGPGCAIVEVQQNSDITYRLYDYGRARELHLDDGIAVARGAPHPPGHRSAIPASGHASLVDGPHFTLDLVDGVADDALLYAYSRPLLVLPLSGEVLVEGEVVKPGQCALSADLAGATFAPEGKALVTAPVS</sequence>
<keyword evidence="1" id="KW-0479">Metal-binding</keyword>
<dbReference type="AlphaFoldDB" id="A0A419RWZ1"/>
<dbReference type="InterPro" id="IPR011051">
    <property type="entry name" value="RmlC_Cupin_sf"/>
</dbReference>
<dbReference type="PANTHER" id="PTHR42742">
    <property type="entry name" value="TRANSCRIPTIONAL REPRESSOR MPRA"/>
    <property type="match status" value="1"/>
</dbReference>